<evidence type="ECO:0000259" key="5">
    <source>
        <dbReference type="Pfam" id="PF01743"/>
    </source>
</evidence>
<evidence type="ECO:0000313" key="7">
    <source>
        <dbReference type="EMBL" id="KDP43752.1"/>
    </source>
</evidence>
<dbReference type="InterPro" id="IPR052191">
    <property type="entry name" value="tRNA_ntf/polyA_polymerase_I"/>
</dbReference>
<evidence type="ECO:0000313" key="8">
    <source>
        <dbReference type="Proteomes" id="UP000027138"/>
    </source>
</evidence>
<keyword evidence="2 4" id="KW-0808">Transferase</keyword>
<feature type="domain" description="Poly A polymerase head" evidence="5">
    <location>
        <begin position="52"/>
        <end position="123"/>
    </location>
</feature>
<proteinExistence type="inferred from homology"/>
<protein>
    <recommendedName>
        <fullName evidence="9">Poly A polymerase head domain-containing protein</fullName>
    </recommendedName>
</protein>
<dbReference type="Pfam" id="PF01743">
    <property type="entry name" value="PolyA_pol"/>
    <property type="match status" value="1"/>
</dbReference>
<dbReference type="PANTHER" id="PTHR43051:SF1">
    <property type="entry name" value="POLYNUCLEOTIDE ADENYLYLTRANSFERASE FAMILY PROTEIN"/>
    <property type="match status" value="1"/>
</dbReference>
<evidence type="ECO:0000256" key="1">
    <source>
        <dbReference type="ARBA" id="ARBA00007265"/>
    </source>
</evidence>
<organism evidence="7 8">
    <name type="scientific">Jatropha curcas</name>
    <name type="common">Barbados nut</name>
    <dbReference type="NCBI Taxonomy" id="180498"/>
    <lineage>
        <taxon>Eukaryota</taxon>
        <taxon>Viridiplantae</taxon>
        <taxon>Streptophyta</taxon>
        <taxon>Embryophyta</taxon>
        <taxon>Tracheophyta</taxon>
        <taxon>Spermatophyta</taxon>
        <taxon>Magnoliopsida</taxon>
        <taxon>eudicotyledons</taxon>
        <taxon>Gunneridae</taxon>
        <taxon>Pentapetalae</taxon>
        <taxon>rosids</taxon>
        <taxon>fabids</taxon>
        <taxon>Malpighiales</taxon>
        <taxon>Euphorbiaceae</taxon>
        <taxon>Crotonoideae</taxon>
        <taxon>Jatropheae</taxon>
        <taxon>Jatropha</taxon>
    </lineage>
</organism>
<dbReference type="STRING" id="180498.A0A067L5T7"/>
<dbReference type="InterPro" id="IPR002646">
    <property type="entry name" value="PolA_pol_head_dom"/>
</dbReference>
<dbReference type="Gene3D" id="3.30.460.10">
    <property type="entry name" value="Beta Polymerase, domain 2"/>
    <property type="match status" value="1"/>
</dbReference>
<evidence type="ECO:0000256" key="4">
    <source>
        <dbReference type="RuleBase" id="RU003953"/>
    </source>
</evidence>
<evidence type="ECO:0000256" key="2">
    <source>
        <dbReference type="ARBA" id="ARBA00022679"/>
    </source>
</evidence>
<comment type="similarity">
    <text evidence="1 4">Belongs to the tRNA nucleotidyltransferase/poly(A) polymerase family.</text>
</comment>
<dbReference type="SUPFAM" id="SSF81301">
    <property type="entry name" value="Nucleotidyltransferase"/>
    <property type="match status" value="1"/>
</dbReference>
<gene>
    <name evidence="7" type="ORF">JCGZ_22379</name>
</gene>
<dbReference type="SUPFAM" id="SSF81891">
    <property type="entry name" value="Poly A polymerase C-terminal region-like"/>
    <property type="match status" value="1"/>
</dbReference>
<keyword evidence="8" id="KW-1185">Reference proteome</keyword>
<dbReference type="Gene3D" id="1.10.3090.10">
    <property type="entry name" value="cca-adding enzyme, domain 2"/>
    <property type="match status" value="1"/>
</dbReference>
<dbReference type="GO" id="GO:0001680">
    <property type="term" value="P:tRNA 3'-terminal CCA addition"/>
    <property type="evidence" value="ECO:0007669"/>
    <property type="project" value="UniProtKB-ARBA"/>
</dbReference>
<sequence>MGSYDFASQQNSIIDFSKWKKINAKSVGVTRSKIPPSPWIVLKILHDKGFEAYLVGGCVRDLLLNRIPKDFDVITTAKLKQVKKQFRRCEIVGRRFPICMVHIKGSVVEVSSFETVAKHAEEKEKFLLSQMPSSCDEKDFIRWRNTRILRGLRIAGRLGLSISRETTLAIRELSSSLKNLNKGRIMMELNYMLSYGAAETTICLLRRFNLLELFFPFHAAYFNQQAAEKSQSPMMLMKLFFNLDKVVGCDRPCDYTLWVGLLAFHQALVSDPQDALVIWVFASVLYHGSWKEGVKFAREGAKPQYKFAPEMSGFSEFKSDEELAKEVINQSGVGLLAFHQALVSDPQDALVIWVFASVLYHGSWKEGVKFAREGAKPQYKFAPEMSGFSEFKSDEELAKEVFVSRNAGSYVSQLFDELVDDVESFERGRKSFMIDYYLLGKGNLHETRCVLGQVILETLSGGLAKEGMEVAEEKCDLELSDMVKHQIDIWKDKKRILSRSDSEQMQERDKKQKLVMTKSISEPEVDIKKEVRVVKNESKEMAKKHQKVVDTSELSEGELNMIKGNILGKKKHHMQRQESDKKNKTFREEKCQEKIREPVNHNQLNVSGSSNVGSDKNIKRKEKIDRHALLPEVINGKTEKVKSGRTLLSELFKQ</sequence>
<dbReference type="GO" id="GO:0003723">
    <property type="term" value="F:RNA binding"/>
    <property type="evidence" value="ECO:0007669"/>
    <property type="project" value="UniProtKB-KW"/>
</dbReference>
<dbReference type="Pfam" id="PF12627">
    <property type="entry name" value="PolyA_pol_RNAbd"/>
    <property type="match status" value="1"/>
</dbReference>
<dbReference type="InterPro" id="IPR043519">
    <property type="entry name" value="NT_sf"/>
</dbReference>
<evidence type="ECO:0000259" key="6">
    <source>
        <dbReference type="Pfam" id="PF12627"/>
    </source>
</evidence>
<keyword evidence="3" id="KW-0547">Nucleotide-binding</keyword>
<evidence type="ECO:0000256" key="3">
    <source>
        <dbReference type="ARBA" id="ARBA00022741"/>
    </source>
</evidence>
<feature type="domain" description="tRNA nucleotidyltransferase/poly(A) polymerase RNA and SrmB- binding" evidence="6">
    <location>
        <begin position="159"/>
        <end position="220"/>
    </location>
</feature>
<reference evidence="7 8" key="1">
    <citation type="journal article" date="2014" name="PLoS ONE">
        <title>Global Analysis of Gene Expression Profiles in Physic Nut (Jatropha curcas L.) Seedlings Exposed to Salt Stress.</title>
        <authorList>
            <person name="Zhang L."/>
            <person name="Zhang C."/>
            <person name="Wu P."/>
            <person name="Chen Y."/>
            <person name="Li M."/>
            <person name="Jiang H."/>
            <person name="Wu G."/>
        </authorList>
    </citation>
    <scope>NUCLEOTIDE SEQUENCE [LARGE SCALE GENOMIC DNA]</scope>
    <source>
        <strain evidence="8">cv. GZQX0401</strain>
        <tissue evidence="7">Young leaves</tissue>
    </source>
</reference>
<dbReference type="PANTHER" id="PTHR43051">
    <property type="entry name" value="POLYNUCLEOTIDE ADENYLYLTRANSFERASE FAMILY PROTEIN"/>
    <property type="match status" value="1"/>
</dbReference>
<accession>A0A067L5T7</accession>
<dbReference type="AlphaFoldDB" id="A0A067L5T7"/>
<name>A0A067L5T7_JATCU</name>
<dbReference type="InterPro" id="IPR032828">
    <property type="entry name" value="PolyA_RNA-bd"/>
</dbReference>
<dbReference type="GO" id="GO:0000166">
    <property type="term" value="F:nucleotide binding"/>
    <property type="evidence" value="ECO:0007669"/>
    <property type="project" value="UniProtKB-KW"/>
</dbReference>
<keyword evidence="4" id="KW-0694">RNA-binding</keyword>
<evidence type="ECO:0008006" key="9">
    <source>
        <dbReference type="Google" id="ProtNLM"/>
    </source>
</evidence>
<dbReference type="Proteomes" id="UP000027138">
    <property type="component" value="Unassembled WGS sequence"/>
</dbReference>
<dbReference type="EMBL" id="KK914259">
    <property type="protein sequence ID" value="KDP43752.1"/>
    <property type="molecule type" value="Genomic_DNA"/>
</dbReference>
<dbReference type="GO" id="GO:0016779">
    <property type="term" value="F:nucleotidyltransferase activity"/>
    <property type="evidence" value="ECO:0007669"/>
    <property type="project" value="InterPro"/>
</dbReference>
<dbReference type="OrthoDB" id="445712at2759"/>